<feature type="binding site" evidence="16">
    <location>
        <position position="257"/>
    </location>
    <ligand>
        <name>Mg(2+)</name>
        <dbReference type="ChEBI" id="CHEBI:18420"/>
        <label>1</label>
    </ligand>
</feature>
<dbReference type="AlphaFoldDB" id="A0A0K8ME30"/>
<dbReference type="GO" id="GO:0005524">
    <property type="term" value="F:ATP binding"/>
    <property type="evidence" value="ECO:0007669"/>
    <property type="project" value="UniProtKB-UniRule"/>
</dbReference>
<dbReference type="Gene3D" id="3.30.1490.20">
    <property type="entry name" value="ATP-grasp fold, A domain"/>
    <property type="match status" value="1"/>
</dbReference>
<keyword evidence="7 14" id="KW-0436">Ligase</keyword>
<dbReference type="PIRSF" id="PIRSF039102">
    <property type="entry name" value="Ddl/VanB"/>
    <property type="match status" value="1"/>
</dbReference>
<dbReference type="UniPathway" id="UPA00219"/>
<comment type="catalytic activity">
    <reaction evidence="13 14">
        <text>2 D-alanine + ATP = D-alanyl-D-alanine + ADP + phosphate + H(+)</text>
        <dbReference type="Rhea" id="RHEA:11224"/>
        <dbReference type="ChEBI" id="CHEBI:15378"/>
        <dbReference type="ChEBI" id="CHEBI:30616"/>
        <dbReference type="ChEBI" id="CHEBI:43474"/>
        <dbReference type="ChEBI" id="CHEBI:57416"/>
        <dbReference type="ChEBI" id="CHEBI:57822"/>
        <dbReference type="ChEBI" id="CHEBI:456216"/>
        <dbReference type="EC" id="6.3.2.4"/>
    </reaction>
</comment>
<evidence type="ECO:0000256" key="10">
    <source>
        <dbReference type="ARBA" id="ARBA00022960"/>
    </source>
</evidence>
<dbReference type="NCBIfam" id="TIGR01205">
    <property type="entry name" value="D_ala_D_alaTIGR"/>
    <property type="match status" value="1"/>
</dbReference>
<sequence length="344" mass="38265">MTIGQKKVKRVAVIMGGWSGEREVSLSSAQGVIKALAERGYEVIPIDLTRDLKEFLQKLLQARADVVFMNAMHGRWGEDGCLQGLLEMLGLPYTNSGVLASALAMDKPFARKIFKDEGIPCPEGFVAERSRVMAGGIMPCPYVIKPLQEGSSLGVHIITDEAQLRDIEDTWEYGDQVLIERYIPGREIQVAVLGDRVWGAIEICPHAGFYDYTTKYTDGKAKHLMPAPIHPQAYQMALDLAKRAHDALGCEGVTRVDMRYDDTKGEPGIFYVLEVNTQPGLTPLSLVPEIVAYHGMSYGDLVEWMIKNPRHLVSQAVMTSHPFEHTAPYGESKEWVVENPSRFS</sequence>
<dbReference type="Gene3D" id="3.40.50.20">
    <property type="match status" value="1"/>
</dbReference>
<comment type="function">
    <text evidence="2 14">Cell wall formation.</text>
</comment>
<feature type="binding site" evidence="16">
    <location>
        <position position="274"/>
    </location>
    <ligand>
        <name>Mg(2+)</name>
        <dbReference type="ChEBI" id="CHEBI:18420"/>
        <label>1</label>
    </ligand>
</feature>
<dbReference type="InterPro" id="IPR011095">
    <property type="entry name" value="Dala_Dala_lig_C"/>
</dbReference>
<evidence type="ECO:0000256" key="13">
    <source>
        <dbReference type="ARBA" id="ARBA00047614"/>
    </source>
</evidence>
<feature type="binding site" evidence="16">
    <location>
        <position position="276"/>
    </location>
    <ligand>
        <name>Mg(2+)</name>
        <dbReference type="ChEBI" id="CHEBI:18420"/>
        <label>2</label>
    </ligand>
</feature>
<dbReference type="InterPro" id="IPR016185">
    <property type="entry name" value="PreATP-grasp_dom_sf"/>
</dbReference>
<dbReference type="PANTHER" id="PTHR23132:SF23">
    <property type="entry name" value="D-ALANINE--D-ALANINE LIGASE B"/>
    <property type="match status" value="1"/>
</dbReference>
<feature type="domain" description="ATP-grasp" evidence="18">
    <location>
        <begin position="111"/>
        <end position="307"/>
    </location>
</feature>
<feature type="binding site" evidence="16">
    <location>
        <position position="274"/>
    </location>
    <ligand>
        <name>Mg(2+)</name>
        <dbReference type="ChEBI" id="CHEBI:18420"/>
        <label>2</label>
    </ligand>
</feature>
<keyword evidence="20" id="KW-1185">Reference proteome</keyword>
<accession>A0A0K8ME30</accession>
<dbReference type="Proteomes" id="UP000036771">
    <property type="component" value="Unassembled WGS sequence"/>
</dbReference>
<keyword evidence="10 14" id="KW-0133">Cell shape</keyword>
<dbReference type="OrthoDB" id="9813261at2"/>
<comment type="cofactor">
    <cofactor evidence="1">
        <name>Mn(2+)</name>
        <dbReference type="ChEBI" id="CHEBI:29035"/>
    </cofactor>
</comment>
<organism evidence="19 20">
    <name type="scientific">Caedimonas varicaedens</name>
    <dbReference type="NCBI Taxonomy" id="1629334"/>
    <lineage>
        <taxon>Bacteria</taxon>
        <taxon>Pseudomonadati</taxon>
        <taxon>Pseudomonadota</taxon>
        <taxon>Alphaproteobacteria</taxon>
        <taxon>Holosporales</taxon>
        <taxon>Caedimonadaceae</taxon>
        <taxon>Caedimonas</taxon>
    </lineage>
</organism>
<evidence type="ECO:0000256" key="3">
    <source>
        <dbReference type="ARBA" id="ARBA00004496"/>
    </source>
</evidence>
<evidence type="ECO:0000256" key="9">
    <source>
        <dbReference type="ARBA" id="ARBA00022840"/>
    </source>
</evidence>
<evidence type="ECO:0000313" key="20">
    <source>
        <dbReference type="Proteomes" id="UP000036771"/>
    </source>
</evidence>
<keyword evidence="11 14" id="KW-0573">Peptidoglycan synthesis</keyword>
<evidence type="ECO:0000256" key="5">
    <source>
        <dbReference type="ARBA" id="ARBA00012216"/>
    </source>
</evidence>
<comment type="pathway">
    <text evidence="14">Cell wall biogenesis; peptidoglycan biosynthesis.</text>
</comment>
<evidence type="ECO:0000256" key="14">
    <source>
        <dbReference type="HAMAP-Rule" id="MF_00047"/>
    </source>
</evidence>
<dbReference type="GO" id="GO:0009252">
    <property type="term" value="P:peptidoglycan biosynthetic process"/>
    <property type="evidence" value="ECO:0007669"/>
    <property type="project" value="UniProtKB-UniRule"/>
</dbReference>
<evidence type="ECO:0000256" key="4">
    <source>
        <dbReference type="ARBA" id="ARBA00010871"/>
    </source>
</evidence>
<keyword evidence="16" id="KW-0460">Magnesium</keyword>
<gene>
    <name evidence="14 19" type="primary">ddl</name>
    <name evidence="19" type="ORF">Cva_01469</name>
</gene>
<protein>
    <recommendedName>
        <fullName evidence="5 14">D-alanine--D-alanine ligase</fullName>
        <ecNumber evidence="5 14">6.3.2.4</ecNumber>
    </recommendedName>
    <alternativeName>
        <fullName evidence="14">D-Ala-D-Ala ligase</fullName>
    </alternativeName>
    <alternativeName>
        <fullName evidence="14">D-alanylalanine synthetase</fullName>
    </alternativeName>
</protein>
<dbReference type="InterPro" id="IPR011761">
    <property type="entry name" value="ATP-grasp"/>
</dbReference>
<evidence type="ECO:0000259" key="18">
    <source>
        <dbReference type="PROSITE" id="PS50975"/>
    </source>
</evidence>
<evidence type="ECO:0000256" key="15">
    <source>
        <dbReference type="PIRSR" id="PIRSR039102-1"/>
    </source>
</evidence>
<dbReference type="EMBL" id="BBVC01000092">
    <property type="protein sequence ID" value="GAO98800.1"/>
    <property type="molecule type" value="Genomic_DNA"/>
</dbReference>
<keyword evidence="16" id="KW-0479">Metal-binding</keyword>
<dbReference type="InterPro" id="IPR011127">
    <property type="entry name" value="Dala_Dala_lig_N"/>
</dbReference>
<evidence type="ECO:0000256" key="7">
    <source>
        <dbReference type="ARBA" id="ARBA00022598"/>
    </source>
</evidence>
<comment type="caution">
    <text evidence="19">The sequence shown here is derived from an EMBL/GenBank/DDBJ whole genome shotgun (WGS) entry which is preliminary data.</text>
</comment>
<keyword evidence="12 14" id="KW-0961">Cell wall biogenesis/degradation</keyword>
<dbReference type="HAMAP" id="MF_00047">
    <property type="entry name" value="Dala_Dala_lig"/>
    <property type="match status" value="1"/>
</dbReference>
<evidence type="ECO:0000256" key="6">
    <source>
        <dbReference type="ARBA" id="ARBA00022490"/>
    </source>
</evidence>
<dbReference type="InterPro" id="IPR005905">
    <property type="entry name" value="D_ala_D_ala"/>
</dbReference>
<dbReference type="NCBIfam" id="NF002378">
    <property type="entry name" value="PRK01372.1"/>
    <property type="match status" value="1"/>
</dbReference>
<evidence type="ECO:0000256" key="11">
    <source>
        <dbReference type="ARBA" id="ARBA00022984"/>
    </source>
</evidence>
<dbReference type="EC" id="6.3.2.4" evidence="5 14"/>
<feature type="active site" evidence="15">
    <location>
        <position position="21"/>
    </location>
</feature>
<dbReference type="STRING" id="1629334.Cva_01469"/>
<dbReference type="PANTHER" id="PTHR23132">
    <property type="entry name" value="D-ALANINE--D-ALANINE LIGASE"/>
    <property type="match status" value="1"/>
</dbReference>
<dbReference type="GO" id="GO:0046872">
    <property type="term" value="F:metal ion binding"/>
    <property type="evidence" value="ECO:0007669"/>
    <property type="project" value="UniProtKB-KW"/>
</dbReference>
<dbReference type="GO" id="GO:0008360">
    <property type="term" value="P:regulation of cell shape"/>
    <property type="evidence" value="ECO:0007669"/>
    <property type="project" value="UniProtKB-KW"/>
</dbReference>
<name>A0A0K8ME30_9PROT</name>
<evidence type="ECO:0000313" key="19">
    <source>
        <dbReference type="EMBL" id="GAO98800.1"/>
    </source>
</evidence>
<feature type="active site" evidence="15">
    <location>
        <position position="285"/>
    </location>
</feature>
<reference evidence="19 20" key="1">
    <citation type="submission" date="2015-03" db="EMBL/GenBank/DDBJ databases">
        <title>Caedibacter varicaedens, whole genome shotgun sequence.</title>
        <authorList>
            <person name="Suzuki H."/>
            <person name="Dapper A.L."/>
            <person name="Gibson A.K."/>
            <person name="Jackson C."/>
            <person name="Lee H."/>
            <person name="Pejaver V.R."/>
            <person name="Doak T."/>
            <person name="Lynch M."/>
        </authorList>
    </citation>
    <scope>NUCLEOTIDE SEQUENCE [LARGE SCALE GENOMIC DNA]</scope>
</reference>
<dbReference type="PROSITE" id="PS50975">
    <property type="entry name" value="ATP_GRASP"/>
    <property type="match status" value="1"/>
</dbReference>
<dbReference type="PROSITE" id="PS00844">
    <property type="entry name" value="DALA_DALA_LIGASE_2"/>
    <property type="match status" value="1"/>
</dbReference>
<evidence type="ECO:0000256" key="17">
    <source>
        <dbReference type="PROSITE-ProRule" id="PRU00409"/>
    </source>
</evidence>
<evidence type="ECO:0000256" key="16">
    <source>
        <dbReference type="PIRSR" id="PIRSR039102-3"/>
    </source>
</evidence>
<dbReference type="SUPFAM" id="SSF56059">
    <property type="entry name" value="Glutathione synthetase ATP-binding domain-like"/>
    <property type="match status" value="1"/>
</dbReference>
<comment type="cofactor">
    <cofactor evidence="16">
        <name>Mg(2+)</name>
        <dbReference type="ChEBI" id="CHEBI:18420"/>
    </cofactor>
    <cofactor evidence="16">
        <name>Mn(2+)</name>
        <dbReference type="ChEBI" id="CHEBI:29035"/>
    </cofactor>
    <text evidence="16">Binds 2 magnesium or manganese ions per subunit.</text>
</comment>
<dbReference type="SUPFAM" id="SSF52440">
    <property type="entry name" value="PreATP-grasp domain"/>
    <property type="match status" value="1"/>
</dbReference>
<dbReference type="GO" id="GO:0005737">
    <property type="term" value="C:cytoplasm"/>
    <property type="evidence" value="ECO:0007669"/>
    <property type="project" value="UniProtKB-SubCell"/>
</dbReference>
<keyword evidence="16" id="KW-0464">Manganese</keyword>
<evidence type="ECO:0000256" key="1">
    <source>
        <dbReference type="ARBA" id="ARBA00001936"/>
    </source>
</evidence>
<keyword evidence="6 14" id="KW-0963">Cytoplasm</keyword>
<dbReference type="GO" id="GO:0071555">
    <property type="term" value="P:cell wall organization"/>
    <property type="evidence" value="ECO:0007669"/>
    <property type="project" value="UniProtKB-KW"/>
</dbReference>
<evidence type="ECO:0000256" key="8">
    <source>
        <dbReference type="ARBA" id="ARBA00022741"/>
    </source>
</evidence>
<dbReference type="InterPro" id="IPR013815">
    <property type="entry name" value="ATP_grasp_subdomain_1"/>
</dbReference>
<feature type="active site" evidence="15">
    <location>
        <position position="151"/>
    </location>
</feature>
<evidence type="ECO:0000256" key="12">
    <source>
        <dbReference type="ARBA" id="ARBA00023316"/>
    </source>
</evidence>
<evidence type="ECO:0000256" key="2">
    <source>
        <dbReference type="ARBA" id="ARBA00003921"/>
    </source>
</evidence>
<dbReference type="PROSITE" id="PS00843">
    <property type="entry name" value="DALA_DALA_LIGASE_1"/>
    <property type="match status" value="1"/>
</dbReference>
<comment type="subcellular location">
    <subcellularLocation>
        <location evidence="3 14">Cytoplasm</location>
    </subcellularLocation>
</comment>
<dbReference type="Pfam" id="PF07478">
    <property type="entry name" value="Dala_Dala_lig_C"/>
    <property type="match status" value="1"/>
</dbReference>
<proteinExistence type="inferred from homology"/>
<keyword evidence="8 17" id="KW-0547">Nucleotide-binding</keyword>
<dbReference type="GO" id="GO:0008716">
    <property type="term" value="F:D-alanine-D-alanine ligase activity"/>
    <property type="evidence" value="ECO:0007669"/>
    <property type="project" value="UniProtKB-UniRule"/>
</dbReference>
<dbReference type="Gene3D" id="3.30.470.20">
    <property type="entry name" value="ATP-grasp fold, B domain"/>
    <property type="match status" value="1"/>
</dbReference>
<comment type="similarity">
    <text evidence="4 14">Belongs to the D-alanine--D-alanine ligase family.</text>
</comment>
<dbReference type="Pfam" id="PF01820">
    <property type="entry name" value="Dala_Dala_lig_N"/>
    <property type="match status" value="2"/>
</dbReference>
<keyword evidence="9 17" id="KW-0067">ATP-binding</keyword>
<dbReference type="InterPro" id="IPR000291">
    <property type="entry name" value="D-Ala_lig_Van_CS"/>
</dbReference>